<gene>
    <name evidence="2" type="ORF">WG66_15881</name>
</gene>
<proteinExistence type="predicted"/>
<feature type="compositionally biased region" description="Polar residues" evidence="1">
    <location>
        <begin position="65"/>
        <end position="82"/>
    </location>
</feature>
<feature type="region of interest" description="Disordered" evidence="1">
    <location>
        <begin position="65"/>
        <end position="224"/>
    </location>
</feature>
<dbReference type="Proteomes" id="UP000054988">
    <property type="component" value="Unassembled WGS sequence"/>
</dbReference>
<name>A0A0W0F5C8_MONRR</name>
<feature type="region of interest" description="Disordered" evidence="1">
    <location>
        <begin position="1"/>
        <end position="28"/>
    </location>
</feature>
<protein>
    <submittedName>
        <fullName evidence="2">Uncharacterized protein</fullName>
    </submittedName>
</protein>
<sequence length="224" mass="25273">MQFATEEEDEFADKYEDMKQGARDPGKDYAVLRQQGEMQGEHIKKLEETVQYLISKLDTQPIAVANTQEEQEQPATHTNTWSKKNKSIPMNEENIKQKKNTKEDSVNSTLNTKTPAAKAVPVVEILSLSVAKKEKYVAPHRREKQVKNSNHSSEQSPKKADETEGSKRDVHGTQEDGEVRRALSGVKLIDTALFKPPPPASKFPEEHISNKPKLIQQKGDNSNR</sequence>
<evidence type="ECO:0000313" key="3">
    <source>
        <dbReference type="Proteomes" id="UP000054988"/>
    </source>
</evidence>
<feature type="compositionally biased region" description="Basic and acidic residues" evidence="1">
    <location>
        <begin position="93"/>
        <end position="105"/>
    </location>
</feature>
<evidence type="ECO:0000256" key="1">
    <source>
        <dbReference type="SAM" id="MobiDB-lite"/>
    </source>
</evidence>
<comment type="caution">
    <text evidence="2">The sequence shown here is derived from an EMBL/GenBank/DDBJ whole genome shotgun (WGS) entry which is preliminary data.</text>
</comment>
<feature type="compositionally biased region" description="Acidic residues" evidence="1">
    <location>
        <begin position="1"/>
        <end position="11"/>
    </location>
</feature>
<organism evidence="2 3">
    <name type="scientific">Moniliophthora roreri</name>
    <name type="common">Frosty pod rot fungus</name>
    <name type="synonym">Monilia roreri</name>
    <dbReference type="NCBI Taxonomy" id="221103"/>
    <lineage>
        <taxon>Eukaryota</taxon>
        <taxon>Fungi</taxon>
        <taxon>Dikarya</taxon>
        <taxon>Basidiomycota</taxon>
        <taxon>Agaricomycotina</taxon>
        <taxon>Agaricomycetes</taxon>
        <taxon>Agaricomycetidae</taxon>
        <taxon>Agaricales</taxon>
        <taxon>Marasmiineae</taxon>
        <taxon>Marasmiaceae</taxon>
        <taxon>Moniliophthora</taxon>
    </lineage>
</organism>
<dbReference type="AlphaFoldDB" id="A0A0W0F5C8"/>
<reference evidence="2 3" key="1">
    <citation type="submission" date="2015-12" db="EMBL/GenBank/DDBJ databases">
        <title>Draft genome sequence of Moniliophthora roreri, the causal agent of frosty pod rot of cacao.</title>
        <authorList>
            <person name="Aime M.C."/>
            <person name="Diaz-Valderrama J.R."/>
            <person name="Kijpornyongpan T."/>
            <person name="Phillips-Mora W."/>
        </authorList>
    </citation>
    <scope>NUCLEOTIDE SEQUENCE [LARGE SCALE GENOMIC DNA]</scope>
    <source>
        <strain evidence="2 3">MCA 2952</strain>
    </source>
</reference>
<evidence type="ECO:0000313" key="2">
    <source>
        <dbReference type="EMBL" id="KTB31518.1"/>
    </source>
</evidence>
<feature type="compositionally biased region" description="Basic and acidic residues" evidence="1">
    <location>
        <begin position="12"/>
        <end position="27"/>
    </location>
</feature>
<accession>A0A0W0F5C8</accession>
<dbReference type="EMBL" id="LATX01002314">
    <property type="protein sequence ID" value="KTB31518.1"/>
    <property type="molecule type" value="Genomic_DNA"/>
</dbReference>
<feature type="compositionally biased region" description="Basic and acidic residues" evidence="1">
    <location>
        <begin position="156"/>
        <end position="181"/>
    </location>
</feature>